<feature type="transmembrane region" description="Helical" evidence="6">
    <location>
        <begin position="208"/>
        <end position="233"/>
    </location>
</feature>
<dbReference type="Gene3D" id="3.10.580.10">
    <property type="entry name" value="CBS-domain"/>
    <property type="match status" value="1"/>
</dbReference>
<protein>
    <submittedName>
        <fullName evidence="8">Kef-type K+ transport system, membrane component KefB</fullName>
    </submittedName>
</protein>
<dbReference type="SMART" id="SM00116">
    <property type="entry name" value="CBS"/>
    <property type="match status" value="1"/>
</dbReference>
<dbReference type="EMBL" id="FUXC01000006">
    <property type="protein sequence ID" value="SJZ80684.1"/>
    <property type="molecule type" value="Genomic_DNA"/>
</dbReference>
<dbReference type="GeneID" id="303367526"/>
<proteinExistence type="predicted"/>
<dbReference type="OrthoDB" id="9778229at2"/>
<dbReference type="GO" id="GO:0015297">
    <property type="term" value="F:antiporter activity"/>
    <property type="evidence" value="ECO:0007669"/>
    <property type="project" value="InterPro"/>
</dbReference>
<dbReference type="InterPro" id="IPR046342">
    <property type="entry name" value="CBS_dom_sf"/>
</dbReference>
<dbReference type="PANTHER" id="PTHR43021:SF2">
    <property type="entry name" value="CATION_H+ EXCHANGER DOMAIN-CONTAINING PROTEIN"/>
    <property type="match status" value="1"/>
</dbReference>
<dbReference type="InterPro" id="IPR038770">
    <property type="entry name" value="Na+/solute_symporter_sf"/>
</dbReference>
<keyword evidence="3 6" id="KW-1133">Transmembrane helix</keyword>
<sequence length="584" mass="62641">MQNPLAGVLPAQMHFLNLQGGQIVFLLGLMIFFGSFGGRLFQKLKIPQVVGYIVIGIIIGSSGFKILGDKLINSLDPINTIALSLIGFLVGAELKVDVIKKYGKQFVGILLGETTVPFFVVAVLVGGATFIITKNATYSLSLGLLLGAICTATAPAATTDVLKEYRTKGPVTTTTLGIVAMDDGFALIAYTIATAIASPLLEGRSVPVLAQLASIAFEIFGSIALGLVIGFILTKIITGMMSDDARVLGFSLGLLFLSTGICSLAHFTAGPVLLKFDHIMAAMTIGFYVTNFSLPKVKNMFKLVDKYTPPIYVLFFVNVGAKLNVWQLKPLFILIAILYIGGRTLGKTIGSRLGARITKAPDTVRKYLPYCLLSQAGVAIGLSTSAGRDFADTIGGEIMLIITATTFIVQIIGPICVRYGITKAGEAGLDVTAEDLIKTTFVKDVEVDGEKICSPDNYAIVNETDMVGQIINSFSQHSNMNYAVRGSDGKIAGQISLEHIKEAMQIGEMGSYMLSMDIMDKPALTCTPDTPLPETYKLFDDYDTDAISIVDKDGKPLGILEKYAVDHYLHQRIVALEHKLAAMA</sequence>
<feature type="transmembrane region" description="Helical" evidence="6">
    <location>
        <begin position="106"/>
        <end position="132"/>
    </location>
</feature>
<evidence type="ECO:0000313" key="9">
    <source>
        <dbReference type="Proteomes" id="UP000190395"/>
    </source>
</evidence>
<name>A0A1T4NN89_9SPIR</name>
<feature type="transmembrane region" description="Helical" evidence="6">
    <location>
        <begin position="20"/>
        <end position="37"/>
    </location>
</feature>
<feature type="transmembrane region" description="Helical" evidence="6">
    <location>
        <begin position="331"/>
        <end position="346"/>
    </location>
</feature>
<feature type="transmembrane region" description="Helical" evidence="6">
    <location>
        <begin position="74"/>
        <end position="94"/>
    </location>
</feature>
<keyword evidence="5" id="KW-0129">CBS domain</keyword>
<feature type="domain" description="CBS" evidence="7">
    <location>
        <begin position="519"/>
        <end position="576"/>
    </location>
</feature>
<feature type="transmembrane region" description="Helical" evidence="6">
    <location>
        <begin position="245"/>
        <end position="267"/>
    </location>
</feature>
<evidence type="ECO:0000259" key="7">
    <source>
        <dbReference type="PROSITE" id="PS51371"/>
    </source>
</evidence>
<dbReference type="Proteomes" id="UP000190395">
    <property type="component" value="Unassembled WGS sequence"/>
</dbReference>
<evidence type="ECO:0000256" key="1">
    <source>
        <dbReference type="ARBA" id="ARBA00004141"/>
    </source>
</evidence>
<feature type="transmembrane region" description="Helical" evidence="6">
    <location>
        <begin position="49"/>
        <end position="68"/>
    </location>
</feature>
<dbReference type="GO" id="GO:0016020">
    <property type="term" value="C:membrane"/>
    <property type="evidence" value="ECO:0007669"/>
    <property type="project" value="UniProtKB-SubCell"/>
</dbReference>
<dbReference type="STRING" id="225004.SAMN02745152_01285"/>
<evidence type="ECO:0000256" key="5">
    <source>
        <dbReference type="PROSITE-ProRule" id="PRU00703"/>
    </source>
</evidence>
<feature type="transmembrane region" description="Helical" evidence="6">
    <location>
        <begin position="138"/>
        <end position="162"/>
    </location>
</feature>
<dbReference type="RefSeq" id="WP_078931026.1">
    <property type="nucleotide sequence ID" value="NZ_FUXC01000006.1"/>
</dbReference>
<evidence type="ECO:0000256" key="4">
    <source>
        <dbReference type="ARBA" id="ARBA00023136"/>
    </source>
</evidence>
<dbReference type="PROSITE" id="PS51371">
    <property type="entry name" value="CBS"/>
    <property type="match status" value="1"/>
</dbReference>
<gene>
    <name evidence="8" type="ORF">SAMN02745152_01285</name>
</gene>
<evidence type="ECO:0000256" key="6">
    <source>
        <dbReference type="SAM" id="Phobius"/>
    </source>
</evidence>
<comment type="subcellular location">
    <subcellularLocation>
        <location evidence="1">Membrane</location>
        <topology evidence="1">Multi-pass membrane protein</topology>
    </subcellularLocation>
</comment>
<keyword evidence="9" id="KW-1185">Reference proteome</keyword>
<organism evidence="8 9">
    <name type="scientific">Treponema berlinense</name>
    <dbReference type="NCBI Taxonomy" id="225004"/>
    <lineage>
        <taxon>Bacteria</taxon>
        <taxon>Pseudomonadati</taxon>
        <taxon>Spirochaetota</taxon>
        <taxon>Spirochaetia</taxon>
        <taxon>Spirochaetales</taxon>
        <taxon>Treponemataceae</taxon>
        <taxon>Treponema</taxon>
    </lineage>
</organism>
<evidence type="ECO:0000313" key="8">
    <source>
        <dbReference type="EMBL" id="SJZ80684.1"/>
    </source>
</evidence>
<reference evidence="8 9" key="1">
    <citation type="submission" date="2017-02" db="EMBL/GenBank/DDBJ databases">
        <authorList>
            <person name="Peterson S.W."/>
        </authorList>
    </citation>
    <scope>NUCLEOTIDE SEQUENCE [LARGE SCALE GENOMIC DNA]</scope>
    <source>
        <strain evidence="8 9">ATCC BAA-909</strain>
    </source>
</reference>
<evidence type="ECO:0000256" key="2">
    <source>
        <dbReference type="ARBA" id="ARBA00022692"/>
    </source>
</evidence>
<feature type="transmembrane region" description="Helical" evidence="6">
    <location>
        <begin position="398"/>
        <end position="417"/>
    </location>
</feature>
<dbReference type="Pfam" id="PF00571">
    <property type="entry name" value="CBS"/>
    <property type="match status" value="1"/>
</dbReference>
<dbReference type="Pfam" id="PF00999">
    <property type="entry name" value="Na_H_Exchanger"/>
    <property type="match status" value="1"/>
</dbReference>
<dbReference type="AlphaFoldDB" id="A0A1T4NN89"/>
<accession>A0A1T4NN89</accession>
<feature type="transmembrane region" description="Helical" evidence="6">
    <location>
        <begin position="367"/>
        <end position="386"/>
    </location>
</feature>
<dbReference type="SUPFAM" id="SSF54631">
    <property type="entry name" value="CBS-domain pair"/>
    <property type="match status" value="1"/>
</dbReference>
<dbReference type="GO" id="GO:1902600">
    <property type="term" value="P:proton transmembrane transport"/>
    <property type="evidence" value="ECO:0007669"/>
    <property type="project" value="InterPro"/>
</dbReference>
<dbReference type="CDD" id="cd02205">
    <property type="entry name" value="CBS_pair_SF"/>
    <property type="match status" value="1"/>
</dbReference>
<evidence type="ECO:0000256" key="3">
    <source>
        <dbReference type="ARBA" id="ARBA00022989"/>
    </source>
</evidence>
<dbReference type="InterPro" id="IPR000644">
    <property type="entry name" value="CBS_dom"/>
</dbReference>
<feature type="transmembrane region" description="Helical" evidence="6">
    <location>
        <begin position="174"/>
        <end position="196"/>
    </location>
</feature>
<dbReference type="InterPro" id="IPR006153">
    <property type="entry name" value="Cation/H_exchanger_TM"/>
</dbReference>
<keyword evidence="4 6" id="KW-0472">Membrane</keyword>
<dbReference type="Gene3D" id="1.20.1530.20">
    <property type="match status" value="1"/>
</dbReference>
<dbReference type="PANTHER" id="PTHR43021">
    <property type="entry name" value="NA(+)/H(+) ANTIPORTER-RELATED"/>
    <property type="match status" value="1"/>
</dbReference>
<keyword evidence="2 6" id="KW-0812">Transmembrane</keyword>